<feature type="domain" description="Transposase DDE" evidence="1">
    <location>
        <begin position="13"/>
        <end position="183"/>
    </location>
</feature>
<dbReference type="EMBL" id="CP000612">
    <property type="protein sequence ID" value="ABO49858.1"/>
    <property type="molecule type" value="Genomic_DNA"/>
</dbReference>
<dbReference type="Pfam" id="PF13701">
    <property type="entry name" value="DDE_Tnp_1_4"/>
    <property type="match status" value="1"/>
</dbReference>
<dbReference type="HOGENOM" id="CLU_049587_0_1_9"/>
<dbReference type="InterPro" id="IPR025668">
    <property type="entry name" value="Tnp_DDE_dom"/>
</dbReference>
<dbReference type="KEGG" id="drm:Dred_1324"/>
<sequence length="190" mass="22560">MAKNNKDIYCQEREGKKVYYGSMMKYKKELKREIRVVYKITERTFGKDGQIFLVPQVEAETYWTSLPDPPHVIERLYHEHGTSEQFHSELKTDLDLERLPSGKFDTNNLVLHFGIVAYNLLRMIGQSTTRMQHVPLRKQAERRRIRTVIQNLITLASRLVSHTRKKKLQFGKHSPWFETFKQAYFVCLAR</sequence>
<evidence type="ECO:0000313" key="2">
    <source>
        <dbReference type="EMBL" id="ABO49858.1"/>
    </source>
</evidence>
<protein>
    <recommendedName>
        <fullName evidence="1">Transposase DDE domain-containing protein</fullName>
    </recommendedName>
</protein>
<dbReference type="SUPFAM" id="SSF53098">
    <property type="entry name" value="Ribonuclease H-like"/>
    <property type="match status" value="1"/>
</dbReference>
<evidence type="ECO:0000259" key="1">
    <source>
        <dbReference type="Pfam" id="PF13701"/>
    </source>
</evidence>
<proteinExistence type="predicted"/>
<reference evidence="2 3" key="1">
    <citation type="submission" date="2007-03" db="EMBL/GenBank/DDBJ databases">
        <title>Complete sequence of Desulfotomaculum reducens MI-1.</title>
        <authorList>
            <consortium name="US DOE Joint Genome Institute"/>
            <person name="Copeland A."/>
            <person name="Lucas S."/>
            <person name="Lapidus A."/>
            <person name="Barry K."/>
            <person name="Detter J.C."/>
            <person name="Glavina del Rio T."/>
            <person name="Hammon N."/>
            <person name="Israni S."/>
            <person name="Dalin E."/>
            <person name="Tice H."/>
            <person name="Pitluck S."/>
            <person name="Sims D."/>
            <person name="Brettin T."/>
            <person name="Bruce D."/>
            <person name="Han C."/>
            <person name="Tapia R."/>
            <person name="Schmutz J."/>
            <person name="Larimer F."/>
            <person name="Land M."/>
            <person name="Hauser L."/>
            <person name="Kyrpides N."/>
            <person name="Kim E."/>
            <person name="Tebo B.M."/>
            <person name="Richardson P."/>
        </authorList>
    </citation>
    <scope>NUCLEOTIDE SEQUENCE [LARGE SCALE GENOMIC DNA]</scope>
    <source>
        <strain evidence="2 3">MI-1</strain>
    </source>
</reference>
<gene>
    <name evidence="2" type="ordered locus">Dred_1324</name>
</gene>
<dbReference type="Proteomes" id="UP000001556">
    <property type="component" value="Chromosome"/>
</dbReference>
<dbReference type="InterPro" id="IPR012337">
    <property type="entry name" value="RNaseH-like_sf"/>
</dbReference>
<evidence type="ECO:0000313" key="3">
    <source>
        <dbReference type="Proteomes" id="UP000001556"/>
    </source>
</evidence>
<dbReference type="AlphaFoldDB" id="A4J455"/>
<dbReference type="eggNOG" id="COG3385">
    <property type="taxonomic scope" value="Bacteria"/>
</dbReference>
<name>A4J455_DESRM</name>
<keyword evidence="3" id="KW-1185">Reference proteome</keyword>
<dbReference type="STRING" id="349161.Dred_1324"/>
<organism evidence="2 3">
    <name type="scientific">Desulforamulus reducens (strain ATCC BAA-1160 / DSM 100696 / MI-1)</name>
    <name type="common">Desulfotomaculum reducens</name>
    <dbReference type="NCBI Taxonomy" id="349161"/>
    <lineage>
        <taxon>Bacteria</taxon>
        <taxon>Bacillati</taxon>
        <taxon>Bacillota</taxon>
        <taxon>Clostridia</taxon>
        <taxon>Eubacteriales</taxon>
        <taxon>Peptococcaceae</taxon>
        <taxon>Desulforamulus</taxon>
    </lineage>
</organism>
<accession>A4J455</accession>